<reference evidence="9" key="2">
    <citation type="submission" date="2022-09" db="EMBL/GenBank/DDBJ databases">
        <title>Biosynthetic gene clusters of Dactylosporangioum fulvum.</title>
        <authorList>
            <person name="Caradec T."/>
        </authorList>
    </citation>
    <scope>NUCLEOTIDE SEQUENCE</scope>
    <source>
        <strain evidence="9">NRRL B-16292</strain>
    </source>
</reference>
<feature type="transmembrane region" description="Helical" evidence="7">
    <location>
        <begin position="191"/>
        <end position="208"/>
    </location>
</feature>
<dbReference type="PROSITE" id="PS50850">
    <property type="entry name" value="MFS"/>
    <property type="match status" value="1"/>
</dbReference>
<evidence type="ECO:0000313" key="10">
    <source>
        <dbReference type="Proteomes" id="UP001059617"/>
    </source>
</evidence>
<evidence type="ECO:0000256" key="1">
    <source>
        <dbReference type="ARBA" id="ARBA00004651"/>
    </source>
</evidence>
<feature type="transmembrane region" description="Helical" evidence="7">
    <location>
        <begin position="33"/>
        <end position="56"/>
    </location>
</feature>
<keyword evidence="2" id="KW-0813">Transport</keyword>
<accession>A0ABY5W9A1</accession>
<organism evidence="9 10">
    <name type="scientific">Dactylosporangium fulvum</name>
    <dbReference type="NCBI Taxonomy" id="53359"/>
    <lineage>
        <taxon>Bacteria</taxon>
        <taxon>Bacillati</taxon>
        <taxon>Actinomycetota</taxon>
        <taxon>Actinomycetes</taxon>
        <taxon>Micromonosporales</taxon>
        <taxon>Micromonosporaceae</taxon>
        <taxon>Dactylosporangium</taxon>
    </lineage>
</organism>
<feature type="transmembrane region" description="Helical" evidence="7">
    <location>
        <begin position="68"/>
        <end position="87"/>
    </location>
</feature>
<dbReference type="InterPro" id="IPR020846">
    <property type="entry name" value="MFS_dom"/>
</dbReference>
<feature type="transmembrane region" description="Helical" evidence="7">
    <location>
        <begin position="369"/>
        <end position="388"/>
    </location>
</feature>
<keyword evidence="4 7" id="KW-0812">Transmembrane</keyword>
<dbReference type="InterPro" id="IPR011701">
    <property type="entry name" value="MFS"/>
</dbReference>
<evidence type="ECO:0000256" key="5">
    <source>
        <dbReference type="ARBA" id="ARBA00022989"/>
    </source>
</evidence>
<feature type="transmembrane region" description="Helical" evidence="7">
    <location>
        <begin position="228"/>
        <end position="246"/>
    </location>
</feature>
<feature type="transmembrane region" description="Helical" evidence="7">
    <location>
        <begin position="338"/>
        <end position="357"/>
    </location>
</feature>
<feature type="transmembrane region" description="Helical" evidence="7">
    <location>
        <begin position="258"/>
        <end position="277"/>
    </location>
</feature>
<proteinExistence type="predicted"/>
<feature type="transmembrane region" description="Helical" evidence="7">
    <location>
        <begin position="128"/>
        <end position="150"/>
    </location>
</feature>
<feature type="transmembrane region" description="Helical" evidence="7">
    <location>
        <begin position="162"/>
        <end position="185"/>
    </location>
</feature>
<dbReference type="Gene3D" id="1.20.1720.10">
    <property type="entry name" value="Multidrug resistance protein D"/>
    <property type="match status" value="1"/>
</dbReference>
<feature type="transmembrane region" description="Helical" evidence="7">
    <location>
        <begin position="298"/>
        <end position="326"/>
    </location>
</feature>
<sequence>MTETLGKRGFRGALSGGAEHPHYKWVALSNTTLGMLIATINSSIVLISLPAVFNGIHLDPLSPGNVSYLLWMLMGYMLVSAVLVVTLGRLGDMYGRVRIYNAGFALFTVTSIALSLDPFDGGGGALWLIGWRVLQAVGGAMLMANSAAILTDAFPAAQRGMALGVNIVAGIAGSFIGLVLGGLLAEWNWRAIFWVNVPIGVIGTIWAYRSLHDTGVRRPGRIDWWGNLTFAVGLTALLAAITYGIQPYGGHSQGWTNPWVLAGLIGGVLVLGLFTWIERRVAEPMFPLGLFRIRAFASGNVAGLLASIARGGLQFMLIIWLQGIWLPLHGYRYEETPLWAGIYLLPLTVGFLAAGPIAGHLSDKYGQRIFAAVGLLVMALSFAGLLILPTDFSYWAFAALVFLNGLGGGLFAAPNTALIMSSVPAHLRGTASGMRATFQNAGMVLSIGVFFSLMVAGLSSHLPGTLDQGLTAQGVPPGAAHTIAGLPPVGTLFAAFLGYNPVASLLGPNLLGQLPAANAATLTGREFFPHLVSGPFHDGLVIVFWLAIGMSVVGALASLVKPGLTGQTRQARDG</sequence>
<evidence type="ECO:0000313" key="9">
    <source>
        <dbReference type="EMBL" id="UWP86064.1"/>
    </source>
</evidence>
<evidence type="ECO:0000256" key="7">
    <source>
        <dbReference type="SAM" id="Phobius"/>
    </source>
</evidence>
<keyword evidence="3" id="KW-1003">Cell membrane</keyword>
<dbReference type="InterPro" id="IPR036259">
    <property type="entry name" value="MFS_trans_sf"/>
</dbReference>
<keyword evidence="5 7" id="KW-1133">Transmembrane helix</keyword>
<feature type="transmembrane region" description="Helical" evidence="7">
    <location>
        <begin position="441"/>
        <end position="462"/>
    </location>
</feature>
<feature type="domain" description="Major facilitator superfamily (MFS) profile" evidence="8">
    <location>
        <begin position="27"/>
        <end position="502"/>
    </location>
</feature>
<evidence type="ECO:0000259" key="8">
    <source>
        <dbReference type="PROSITE" id="PS50850"/>
    </source>
</evidence>
<dbReference type="PANTHER" id="PTHR42718">
    <property type="entry name" value="MAJOR FACILITATOR SUPERFAMILY MULTIDRUG TRANSPORTER MFSC"/>
    <property type="match status" value="1"/>
</dbReference>
<evidence type="ECO:0000256" key="6">
    <source>
        <dbReference type="ARBA" id="ARBA00023136"/>
    </source>
</evidence>
<dbReference type="CDD" id="cd17321">
    <property type="entry name" value="MFS_MMR_MDR_like"/>
    <property type="match status" value="1"/>
</dbReference>
<feature type="transmembrane region" description="Helical" evidence="7">
    <location>
        <begin position="539"/>
        <end position="560"/>
    </location>
</feature>
<reference evidence="9" key="1">
    <citation type="submission" date="2021-04" db="EMBL/GenBank/DDBJ databases">
        <authorList>
            <person name="Hartkoorn R.C."/>
            <person name="Beaudoing E."/>
            <person name="Hot D."/>
        </authorList>
    </citation>
    <scope>NUCLEOTIDE SEQUENCE</scope>
    <source>
        <strain evidence="9">NRRL B-16292</strain>
    </source>
</reference>
<dbReference type="SUPFAM" id="SSF103473">
    <property type="entry name" value="MFS general substrate transporter"/>
    <property type="match status" value="1"/>
</dbReference>
<dbReference type="EMBL" id="CP073720">
    <property type="protein sequence ID" value="UWP86064.1"/>
    <property type="molecule type" value="Genomic_DNA"/>
</dbReference>
<protein>
    <submittedName>
        <fullName evidence="9">MFS transporter</fullName>
    </submittedName>
</protein>
<name>A0ABY5W9A1_9ACTN</name>
<keyword evidence="10" id="KW-1185">Reference proteome</keyword>
<keyword evidence="6 7" id="KW-0472">Membrane</keyword>
<evidence type="ECO:0000256" key="4">
    <source>
        <dbReference type="ARBA" id="ARBA00022692"/>
    </source>
</evidence>
<dbReference type="Pfam" id="PF07690">
    <property type="entry name" value="MFS_1"/>
    <property type="match status" value="2"/>
</dbReference>
<feature type="transmembrane region" description="Helical" evidence="7">
    <location>
        <begin position="99"/>
        <end position="116"/>
    </location>
</feature>
<dbReference type="Gene3D" id="1.20.1250.20">
    <property type="entry name" value="MFS general substrate transporter like domains"/>
    <property type="match status" value="1"/>
</dbReference>
<dbReference type="Proteomes" id="UP001059617">
    <property type="component" value="Chromosome"/>
</dbReference>
<evidence type="ECO:0000256" key="3">
    <source>
        <dbReference type="ARBA" id="ARBA00022475"/>
    </source>
</evidence>
<dbReference type="RefSeq" id="WP_259864873.1">
    <property type="nucleotide sequence ID" value="NZ_BAAAST010000046.1"/>
</dbReference>
<comment type="subcellular location">
    <subcellularLocation>
        <location evidence="1">Cell membrane</location>
        <topology evidence="1">Multi-pass membrane protein</topology>
    </subcellularLocation>
</comment>
<gene>
    <name evidence="9" type="ORF">Dfulv_18205</name>
</gene>
<evidence type="ECO:0000256" key="2">
    <source>
        <dbReference type="ARBA" id="ARBA00022448"/>
    </source>
</evidence>
<feature type="transmembrane region" description="Helical" evidence="7">
    <location>
        <begin position="394"/>
        <end position="420"/>
    </location>
</feature>
<dbReference type="PANTHER" id="PTHR42718:SF46">
    <property type="entry name" value="BLR6921 PROTEIN"/>
    <property type="match status" value="1"/>
</dbReference>